<reference evidence="1 2" key="1">
    <citation type="submission" date="2017-05" db="EMBL/GenBank/DDBJ databases">
        <authorList>
            <person name="Song R."/>
            <person name="Chenine A.L."/>
            <person name="Ruprecht R.M."/>
        </authorList>
    </citation>
    <scope>NUCLEOTIDE SEQUENCE [LARGE SCALE GENOMIC DNA]</scope>
    <source>
        <strain evidence="1 2">PSBB019</strain>
    </source>
</reference>
<dbReference type="KEGG" id="cceu:CBR64_14555"/>
<evidence type="ECO:0000313" key="2">
    <source>
        <dbReference type="Proteomes" id="UP000196228"/>
    </source>
</evidence>
<proteinExistence type="predicted"/>
<accession>A0A1Y0HZ15</accession>
<dbReference type="AlphaFoldDB" id="A0A1Y0HZ15"/>
<gene>
    <name evidence="1" type="ORF">CBR64_14555</name>
</gene>
<name>A0A1Y0HZ15_CELCE</name>
<evidence type="ECO:0000313" key="1">
    <source>
        <dbReference type="EMBL" id="ARU52494.1"/>
    </source>
</evidence>
<dbReference type="EMBL" id="CP021383">
    <property type="protein sequence ID" value="ARU52494.1"/>
    <property type="molecule type" value="Genomic_DNA"/>
</dbReference>
<sequence length="134" mass="15093">MYSSAVEDPTTWPVLLRLVSQEPDPHLAASVVLLMIERVDARSAMEWVDLLPTDFQSFPRARLRDVMVRDGVLAGRQVAVDDVSGWTRWLQREVAGSSESLEVLSVLEASGATRRIRGLARERMIALRLRDRGH</sequence>
<organism evidence="1 2">
    <name type="scientific">Cellulosimicrobium cellulans</name>
    <name type="common">Arthrobacter luteus</name>
    <dbReference type="NCBI Taxonomy" id="1710"/>
    <lineage>
        <taxon>Bacteria</taxon>
        <taxon>Bacillati</taxon>
        <taxon>Actinomycetota</taxon>
        <taxon>Actinomycetes</taxon>
        <taxon>Micrococcales</taxon>
        <taxon>Promicromonosporaceae</taxon>
        <taxon>Cellulosimicrobium</taxon>
    </lineage>
</organism>
<dbReference type="Proteomes" id="UP000196228">
    <property type="component" value="Chromosome"/>
</dbReference>
<protein>
    <submittedName>
        <fullName evidence="1">Uncharacterized protein</fullName>
    </submittedName>
</protein>